<dbReference type="SUPFAM" id="SSF55781">
    <property type="entry name" value="GAF domain-like"/>
    <property type="match status" value="1"/>
</dbReference>
<evidence type="ECO:0000313" key="1">
    <source>
        <dbReference type="EMBL" id="MDU0205523.1"/>
    </source>
</evidence>
<dbReference type="Gene3D" id="3.30.450.40">
    <property type="match status" value="1"/>
</dbReference>
<evidence type="ECO:0000313" key="2">
    <source>
        <dbReference type="Proteomes" id="UP001260980"/>
    </source>
</evidence>
<gene>
    <name evidence="1" type="ORF">RQP52_31050</name>
</gene>
<dbReference type="RefSeq" id="WP_315955427.1">
    <property type="nucleotide sequence ID" value="NZ_JAWCUD010000014.1"/>
</dbReference>
<dbReference type="Proteomes" id="UP001260980">
    <property type="component" value="Unassembled WGS sequence"/>
</dbReference>
<organism evidence="1 2">
    <name type="scientific">Paenibacillus violae</name>
    <dbReference type="NCBI Taxonomy" id="3077234"/>
    <lineage>
        <taxon>Bacteria</taxon>
        <taxon>Bacillati</taxon>
        <taxon>Bacillota</taxon>
        <taxon>Bacilli</taxon>
        <taxon>Bacillales</taxon>
        <taxon>Paenibacillaceae</taxon>
        <taxon>Paenibacillus</taxon>
    </lineage>
</organism>
<proteinExistence type="predicted"/>
<dbReference type="InterPro" id="IPR029016">
    <property type="entry name" value="GAF-like_dom_sf"/>
</dbReference>
<protein>
    <submittedName>
        <fullName evidence="1">GAF domain-containing protein</fullName>
    </submittedName>
</protein>
<dbReference type="EMBL" id="JAWCUD010000014">
    <property type="protein sequence ID" value="MDU0205523.1"/>
    <property type="molecule type" value="Genomic_DNA"/>
</dbReference>
<comment type="caution">
    <text evidence="1">The sequence shown here is derived from an EMBL/GenBank/DDBJ whole genome shotgun (WGS) entry which is preliminary data.</text>
</comment>
<accession>A0ABU3RMR3</accession>
<reference evidence="1 2" key="1">
    <citation type="submission" date="2023-10" db="EMBL/GenBank/DDBJ databases">
        <title>Paenibacillus strain PFR10 Genome sequencing and assembly.</title>
        <authorList>
            <person name="Kim I."/>
        </authorList>
    </citation>
    <scope>NUCLEOTIDE SEQUENCE [LARGE SCALE GENOMIC DNA]</scope>
    <source>
        <strain evidence="1 2">PFR10</strain>
    </source>
</reference>
<name>A0ABU3RMR3_9BACL</name>
<sequence>MEVERISFGFIKIGSGKMAAGQVNIMDDLTRLRDMTSSDFIALAPFVDQPARRRWMYILGNKNDRCQQMVIKMGEGLAGTALRLGRWVKFDAANPRAVQERRECPVMLAEQLQTAAAFPLITSPSTGMKGLLFIGRRTDRGYEENEIKAILANLERLATYIEGPWKAASK</sequence>
<keyword evidence="2" id="KW-1185">Reference proteome</keyword>